<feature type="compositionally biased region" description="Basic and acidic residues" evidence="4">
    <location>
        <begin position="223"/>
        <end position="237"/>
    </location>
</feature>
<evidence type="ECO:0000259" key="5">
    <source>
        <dbReference type="Pfam" id="PF03177"/>
    </source>
</evidence>
<keyword evidence="2" id="KW-0813">Transport</keyword>
<feature type="compositionally biased region" description="Gly residues" evidence="4">
    <location>
        <begin position="238"/>
        <end position="247"/>
    </location>
</feature>
<evidence type="ECO:0000256" key="3">
    <source>
        <dbReference type="ARBA" id="ARBA00023242"/>
    </source>
</evidence>
<evidence type="ECO:0000313" key="6">
    <source>
        <dbReference type="EMBL" id="OAF59591.1"/>
    </source>
</evidence>
<evidence type="ECO:0000256" key="2">
    <source>
        <dbReference type="ARBA" id="ARBA00022448"/>
    </source>
</evidence>
<protein>
    <recommendedName>
        <fullName evidence="5">Nucleoporin Nup133/Nup155-like C-terminal domain-containing protein</fullName>
    </recommendedName>
</protein>
<dbReference type="Proteomes" id="UP000077154">
    <property type="component" value="Unassembled WGS sequence"/>
</dbReference>
<dbReference type="OrthoDB" id="3434730at2759"/>
<dbReference type="EMBL" id="KV441393">
    <property type="protein sequence ID" value="OAF59591.1"/>
    <property type="molecule type" value="Genomic_DNA"/>
</dbReference>
<dbReference type="GeneID" id="36286738"/>
<gene>
    <name evidence="6" type="ORF">VC83_03664</name>
</gene>
<dbReference type="VEuPathDB" id="FungiDB:GMDG_02671"/>
<name>A0A177AE96_9PEZI</name>
<evidence type="ECO:0000256" key="4">
    <source>
        <dbReference type="SAM" id="MobiDB-lite"/>
    </source>
</evidence>
<feature type="region of interest" description="Disordered" evidence="4">
    <location>
        <begin position="223"/>
        <end position="247"/>
    </location>
</feature>
<dbReference type="AlphaFoldDB" id="A0A177AE96"/>
<dbReference type="RefSeq" id="XP_024324874.1">
    <property type="nucleotide sequence ID" value="XM_024467307.1"/>
</dbReference>
<keyword evidence="3" id="KW-0539">Nucleus</keyword>
<comment type="subcellular location">
    <subcellularLocation>
        <location evidence="1">Nucleus</location>
    </subcellularLocation>
</comment>
<reference evidence="6" key="1">
    <citation type="submission" date="2016-03" db="EMBL/GenBank/DDBJ databases">
        <title>Updated assembly of Pseudogymnoascus destructans, the fungus causing white-nose syndrome of bats.</title>
        <authorList>
            <person name="Palmer J.M."/>
            <person name="Drees K.P."/>
            <person name="Foster J.T."/>
            <person name="Lindner D.L."/>
        </authorList>
    </citation>
    <scope>NUCLEOTIDE SEQUENCE [LARGE SCALE GENOMIC DNA]</scope>
    <source>
        <strain evidence="6">20631-21</strain>
    </source>
</reference>
<dbReference type="GO" id="GO:0005635">
    <property type="term" value="C:nuclear envelope"/>
    <property type="evidence" value="ECO:0007669"/>
    <property type="project" value="UniProtKB-ARBA"/>
</dbReference>
<evidence type="ECO:0000256" key="1">
    <source>
        <dbReference type="ARBA" id="ARBA00004123"/>
    </source>
</evidence>
<dbReference type="InterPro" id="IPR007187">
    <property type="entry name" value="Nucleoporin_Nup133/Nup155_C"/>
</dbReference>
<feature type="domain" description="Nucleoporin Nup133/Nup155-like C-terminal" evidence="5">
    <location>
        <begin position="2"/>
        <end position="82"/>
    </location>
</feature>
<accession>A0A177AE96</accession>
<proteinExistence type="predicted"/>
<sequence>MRETEAQLEVIRIQGLVHKHVRGAVKGAIDDTAERQLALEVYDNPSLRGKTALATVLHEKLGWLLEHKAMGALDVVDLLTLLGPDSRGREGGVGGGGVPLCAFGAECCWTDGGGGVEVGGAGRVEEVYVEDDWAAINDTDAKSDEEVRWRPLRNPLPPPHLHPLLPLHHHPTLDTRYSSLDSGVRAPLLSDLSSEDSTLRNYMTHARLGKWFEGALDLAKRSVEEEKRGEGGGREGVEGCGGEVEGD</sequence>
<organism evidence="6">
    <name type="scientific">Pseudogymnoascus destructans</name>
    <dbReference type="NCBI Taxonomy" id="655981"/>
    <lineage>
        <taxon>Eukaryota</taxon>
        <taxon>Fungi</taxon>
        <taxon>Dikarya</taxon>
        <taxon>Ascomycota</taxon>
        <taxon>Pezizomycotina</taxon>
        <taxon>Leotiomycetes</taxon>
        <taxon>Thelebolales</taxon>
        <taxon>Thelebolaceae</taxon>
        <taxon>Pseudogymnoascus</taxon>
    </lineage>
</organism>
<dbReference type="Pfam" id="PF03177">
    <property type="entry name" value="Nucleoporin_C"/>
    <property type="match status" value="1"/>
</dbReference>